<keyword evidence="1" id="KW-0732">Signal</keyword>
<gene>
    <name evidence="3" type="ORF">LA66_06045</name>
</gene>
<dbReference type="AlphaFoldDB" id="A0A0B1Q9W5"/>
<evidence type="ECO:0000313" key="3">
    <source>
        <dbReference type="EMBL" id="KHJ56151.1"/>
    </source>
</evidence>
<dbReference type="EMBL" id="JRFJ01000001">
    <property type="protein sequence ID" value="KHJ56151.1"/>
    <property type="molecule type" value="Genomic_DNA"/>
</dbReference>
<dbReference type="InterPro" id="IPR007210">
    <property type="entry name" value="ABC_Gly_betaine_transp_sub-bd"/>
</dbReference>
<evidence type="ECO:0000259" key="2">
    <source>
        <dbReference type="Pfam" id="PF04069"/>
    </source>
</evidence>
<dbReference type="Proteomes" id="UP000030826">
    <property type="component" value="Unassembled WGS sequence"/>
</dbReference>
<dbReference type="STRING" id="370622.LA66_06045"/>
<dbReference type="NCBIfam" id="TIGR03414">
    <property type="entry name" value="ABC_choline_bnd"/>
    <property type="match status" value="1"/>
</dbReference>
<evidence type="ECO:0000256" key="1">
    <source>
        <dbReference type="SAM" id="SignalP"/>
    </source>
</evidence>
<feature type="chain" id="PRO_5002059766" evidence="1">
    <location>
        <begin position="28"/>
        <end position="318"/>
    </location>
</feature>
<protein>
    <submittedName>
        <fullName evidence="3">Glycine/betaine ABC transporter substrate-binding protein</fullName>
    </submittedName>
</protein>
<proteinExistence type="predicted"/>
<dbReference type="Gene3D" id="3.40.190.10">
    <property type="entry name" value="Periplasmic binding protein-like II"/>
    <property type="match status" value="1"/>
</dbReference>
<sequence length="318" mass="34512">MDFGTRRRTPALLAALALAALPAAALAAEPESCRTVRLADVGWTDITATTATASVVLEGLGYQPQTSILALPVTFTSLANGNIDVFLGNWMPTMEADIGPYRDKGEIEVLRTNLEGAKYTLAVPRYLYDAGLKSFADIAKFREQLNNRIYGIEPGNDGNRLILEMIEKDTFGLSGFELVESSEQGMLSQVSRQTRGEQPIVFLGWEPHPMNSNFELAYLEGGDDVFGPNFGGATVDTNTRKGLVEACPNLGQFLKNLEFTLPLENEIMGAILDDNKEPEQAAREWLAAHPDTLGPWLEGVTTFSGEPALEAVKAKLGS</sequence>
<dbReference type="InterPro" id="IPR017783">
    <property type="entry name" value="ABC_choline_sub-bd"/>
</dbReference>
<evidence type="ECO:0000313" key="4">
    <source>
        <dbReference type="Proteomes" id="UP000030826"/>
    </source>
</evidence>
<dbReference type="Pfam" id="PF04069">
    <property type="entry name" value="OpuAC"/>
    <property type="match status" value="1"/>
</dbReference>
<organism evidence="3 4">
    <name type="scientific">Aureimonas altamirensis</name>
    <dbReference type="NCBI Taxonomy" id="370622"/>
    <lineage>
        <taxon>Bacteria</taxon>
        <taxon>Pseudomonadati</taxon>
        <taxon>Pseudomonadota</taxon>
        <taxon>Alphaproteobacteria</taxon>
        <taxon>Hyphomicrobiales</taxon>
        <taxon>Aurantimonadaceae</taxon>
        <taxon>Aureimonas</taxon>
    </lineage>
</organism>
<accession>A0A0B1Q9W5</accession>
<dbReference type="GO" id="GO:0015871">
    <property type="term" value="P:choline transport"/>
    <property type="evidence" value="ECO:0007669"/>
    <property type="project" value="InterPro"/>
</dbReference>
<feature type="domain" description="ABC-type glycine betaine transport system substrate-binding" evidence="2">
    <location>
        <begin position="35"/>
        <end position="287"/>
    </location>
</feature>
<reference evidence="3 4" key="1">
    <citation type="submission" date="2014-09" db="EMBL/GenBank/DDBJ databases">
        <title>Isolation and characterization of Aurantimonas altamirensis ON-56566 from clinical sample following a dog bite.</title>
        <authorList>
            <person name="Eshaghi A."/>
            <person name="Li A."/>
            <person name="Shahinas D."/>
            <person name="Bahn P."/>
            <person name="Kus J.V."/>
            <person name="Patel S.N."/>
        </authorList>
    </citation>
    <scope>NUCLEOTIDE SEQUENCE [LARGE SCALE GENOMIC DNA]</scope>
    <source>
        <strain evidence="3 4">ON-56566</strain>
    </source>
</reference>
<dbReference type="OrthoDB" id="9787902at2"/>
<dbReference type="GO" id="GO:0033265">
    <property type="term" value="F:choline binding"/>
    <property type="evidence" value="ECO:0007669"/>
    <property type="project" value="InterPro"/>
</dbReference>
<dbReference type="RefSeq" id="WP_039189591.1">
    <property type="nucleotide sequence ID" value="NZ_JRFJ01000001.1"/>
</dbReference>
<dbReference type="Gene3D" id="3.40.190.100">
    <property type="entry name" value="Glycine betaine-binding periplasmic protein, domain 2"/>
    <property type="match status" value="1"/>
</dbReference>
<dbReference type="GO" id="GO:0022857">
    <property type="term" value="F:transmembrane transporter activity"/>
    <property type="evidence" value="ECO:0007669"/>
    <property type="project" value="InterPro"/>
</dbReference>
<dbReference type="CDD" id="cd13640">
    <property type="entry name" value="PBP2_ChoX"/>
    <property type="match status" value="1"/>
</dbReference>
<dbReference type="SUPFAM" id="SSF53850">
    <property type="entry name" value="Periplasmic binding protein-like II"/>
    <property type="match status" value="1"/>
</dbReference>
<name>A0A0B1Q9W5_9HYPH</name>
<feature type="signal peptide" evidence="1">
    <location>
        <begin position="1"/>
        <end position="27"/>
    </location>
</feature>
<comment type="caution">
    <text evidence="3">The sequence shown here is derived from an EMBL/GenBank/DDBJ whole genome shotgun (WGS) entry which is preliminary data.</text>
</comment>
<dbReference type="GO" id="GO:0043190">
    <property type="term" value="C:ATP-binding cassette (ABC) transporter complex"/>
    <property type="evidence" value="ECO:0007669"/>
    <property type="project" value="InterPro"/>
</dbReference>
<dbReference type="GO" id="GO:0042597">
    <property type="term" value="C:periplasmic space"/>
    <property type="evidence" value="ECO:0007669"/>
    <property type="project" value="InterPro"/>
</dbReference>